<dbReference type="Proteomes" id="UP000190037">
    <property type="component" value="Unassembled WGS sequence"/>
</dbReference>
<proteinExistence type="predicted"/>
<evidence type="ECO:0000313" key="1">
    <source>
        <dbReference type="EMBL" id="OPC81514.1"/>
    </source>
</evidence>
<evidence type="ECO:0008006" key="3">
    <source>
        <dbReference type="Google" id="ProtNLM"/>
    </source>
</evidence>
<accession>A0A1T3NXL5</accession>
<dbReference type="AlphaFoldDB" id="A0A1T3NXL5"/>
<dbReference type="EMBL" id="MWQN01000001">
    <property type="protein sequence ID" value="OPC81514.1"/>
    <property type="molecule type" value="Genomic_DNA"/>
</dbReference>
<reference evidence="1 2" key="1">
    <citation type="submission" date="2017-03" db="EMBL/GenBank/DDBJ databases">
        <title>Draft genome sequence of Streptomyces scabrisporus NF3, endophyte isolated from Amphipterygium adstringens.</title>
        <authorList>
            <person name="Vazquez M."/>
            <person name="Ceapa C.D."/>
            <person name="Rodriguez Luna D."/>
            <person name="Sanchez Esquivel S."/>
        </authorList>
    </citation>
    <scope>NUCLEOTIDE SEQUENCE [LARGE SCALE GENOMIC DNA]</scope>
    <source>
        <strain evidence="1 2">NF3</strain>
    </source>
</reference>
<name>A0A1T3NXL5_9ACTN</name>
<dbReference type="STRING" id="159449.B4N89_11660"/>
<dbReference type="RefSeq" id="WP_078975794.1">
    <property type="nucleotide sequence ID" value="NZ_MWQN01000001.1"/>
</dbReference>
<dbReference type="OrthoDB" id="4350716at2"/>
<evidence type="ECO:0000313" key="2">
    <source>
        <dbReference type="Proteomes" id="UP000190037"/>
    </source>
</evidence>
<protein>
    <recommendedName>
        <fullName evidence="3">MarR family transcriptional regulator</fullName>
    </recommendedName>
</protein>
<comment type="caution">
    <text evidence="1">The sequence shown here is derived from an EMBL/GenBank/DDBJ whole genome shotgun (WGS) entry which is preliminary data.</text>
</comment>
<gene>
    <name evidence="1" type="ORF">B4N89_11660</name>
</gene>
<sequence>MSDDADSELSPLARRVLACMLAVPEGIKFTGKDVADVMPEGPYRVQKALRELGAAGHRTVRRLKKPNGQFYVEVEYHAVPVRSDDSPVD</sequence>
<organism evidence="1 2">
    <name type="scientific">Embleya scabrispora</name>
    <dbReference type="NCBI Taxonomy" id="159449"/>
    <lineage>
        <taxon>Bacteria</taxon>
        <taxon>Bacillati</taxon>
        <taxon>Actinomycetota</taxon>
        <taxon>Actinomycetes</taxon>
        <taxon>Kitasatosporales</taxon>
        <taxon>Streptomycetaceae</taxon>
        <taxon>Embleya</taxon>
    </lineage>
</organism>
<keyword evidence="2" id="KW-1185">Reference proteome</keyword>